<dbReference type="EMBL" id="CP022541">
    <property type="protein sequence ID" value="ASP23480.1"/>
    <property type="molecule type" value="Genomic_DNA"/>
</dbReference>
<dbReference type="InterPro" id="IPR012340">
    <property type="entry name" value="NA-bd_OB-fold"/>
</dbReference>
<sequence length="139" mass="15591">MTDYTKPLPKSDPVTAPFWDSLRRKAVEVQCCEDCNQFLFYPRAHCPACGSRALTWKPVSGRGTIYTMTIVEKTGNRNFKQDCPYVVALVELEEGCRMMSNIIDVTPAPQDVRIGMPVEIVYDAVTDDVTLPKFRPVAG</sequence>
<keyword evidence="3" id="KW-0614">Plasmid</keyword>
<geneLocation type="plasmid" evidence="4">
    <name>psms3-1</name>
</geneLocation>
<dbReference type="Proteomes" id="UP000203589">
    <property type="component" value="Plasmid pSMS3-1"/>
</dbReference>
<evidence type="ECO:0000259" key="1">
    <source>
        <dbReference type="Pfam" id="PF01796"/>
    </source>
</evidence>
<dbReference type="Gene3D" id="6.10.30.10">
    <property type="match status" value="1"/>
</dbReference>
<dbReference type="KEGG" id="aht:ANTHELSMS3_05100"/>
<proteinExistence type="predicted"/>
<dbReference type="AlphaFoldDB" id="A0A222EBJ1"/>
<reference evidence="3 4" key="1">
    <citation type="submission" date="2017-07" db="EMBL/GenBank/DDBJ databases">
        <title>Genome Sequence of Antarctobacter heliothermus Strain SMS3 Isolated from a culture of the Diatom Skeletonema marinoi.</title>
        <authorList>
            <person name="Topel M."/>
            <person name="Pinder M.I.M."/>
            <person name="Johansson O.N."/>
            <person name="Kourtchenko O."/>
            <person name="Godhe A."/>
            <person name="Clarke A.K."/>
        </authorList>
    </citation>
    <scope>NUCLEOTIDE SEQUENCE [LARGE SCALE GENOMIC DNA]</scope>
    <source>
        <strain evidence="3 4">SMS3</strain>
        <plasmid evidence="4">Plasmid psms3-1</plasmid>
    </source>
</reference>
<dbReference type="PANTHER" id="PTHR34075:SF5">
    <property type="entry name" value="BLR3430 PROTEIN"/>
    <property type="match status" value="1"/>
</dbReference>
<evidence type="ECO:0000259" key="2">
    <source>
        <dbReference type="Pfam" id="PF12172"/>
    </source>
</evidence>
<dbReference type="Pfam" id="PF01796">
    <property type="entry name" value="OB_ChsH2_C"/>
    <property type="match status" value="1"/>
</dbReference>
<dbReference type="OrthoDB" id="3182121at2"/>
<protein>
    <submittedName>
        <fullName evidence="3">DNA-binding protein</fullName>
    </submittedName>
</protein>
<feature type="domain" description="ChsH2 rubredoxin-like zinc ribbon" evidence="2">
    <location>
        <begin position="19"/>
        <end position="54"/>
    </location>
</feature>
<organism evidence="3 4">
    <name type="scientific">Antarctobacter heliothermus</name>
    <dbReference type="NCBI Taxonomy" id="74033"/>
    <lineage>
        <taxon>Bacteria</taxon>
        <taxon>Pseudomonadati</taxon>
        <taxon>Pseudomonadota</taxon>
        <taxon>Alphaproteobacteria</taxon>
        <taxon>Rhodobacterales</taxon>
        <taxon>Roseobacteraceae</taxon>
        <taxon>Antarctobacter</taxon>
    </lineage>
</organism>
<evidence type="ECO:0000313" key="4">
    <source>
        <dbReference type="Proteomes" id="UP000203589"/>
    </source>
</evidence>
<keyword evidence="3" id="KW-0238">DNA-binding</keyword>
<evidence type="ECO:0000313" key="3">
    <source>
        <dbReference type="EMBL" id="ASP23480.1"/>
    </source>
</evidence>
<dbReference type="RefSeq" id="WP_094037539.1">
    <property type="nucleotide sequence ID" value="NZ_CP022541.1"/>
</dbReference>
<dbReference type="GO" id="GO:0003677">
    <property type="term" value="F:DNA binding"/>
    <property type="evidence" value="ECO:0007669"/>
    <property type="project" value="UniProtKB-KW"/>
</dbReference>
<dbReference type="InterPro" id="IPR002878">
    <property type="entry name" value="ChsH2_C"/>
</dbReference>
<dbReference type="PANTHER" id="PTHR34075">
    <property type="entry name" value="BLR3430 PROTEIN"/>
    <property type="match status" value="1"/>
</dbReference>
<dbReference type="InterPro" id="IPR052513">
    <property type="entry name" value="Thioester_dehydratase-like"/>
</dbReference>
<name>A0A222EBJ1_9RHOB</name>
<dbReference type="SUPFAM" id="SSF50249">
    <property type="entry name" value="Nucleic acid-binding proteins"/>
    <property type="match status" value="1"/>
</dbReference>
<dbReference type="Pfam" id="PF12172">
    <property type="entry name" value="zf-ChsH2"/>
    <property type="match status" value="1"/>
</dbReference>
<dbReference type="InterPro" id="IPR022002">
    <property type="entry name" value="ChsH2_Znr"/>
</dbReference>
<keyword evidence="4" id="KW-1185">Reference proteome</keyword>
<accession>A0A222EBJ1</accession>
<feature type="domain" description="ChsH2 C-terminal OB-fold" evidence="1">
    <location>
        <begin position="56"/>
        <end position="122"/>
    </location>
</feature>
<gene>
    <name evidence="3" type="ORF">ANTHELSMS3_05100</name>
</gene>